<evidence type="ECO:0000256" key="4">
    <source>
        <dbReference type="PIRSR" id="PIRSR606118-50"/>
    </source>
</evidence>
<feature type="domain" description="Recombinase" evidence="7">
    <location>
        <begin position="174"/>
        <end position="293"/>
    </location>
</feature>
<dbReference type="Gene3D" id="3.40.50.1390">
    <property type="entry name" value="Resolvase, N-terminal catalytic domain"/>
    <property type="match status" value="1"/>
</dbReference>
<keyword evidence="3" id="KW-0233">DNA recombination</keyword>
<dbReference type="PROSITE" id="PS51737">
    <property type="entry name" value="RECOMBINASE_DNA_BIND"/>
    <property type="match status" value="1"/>
</dbReference>
<evidence type="ECO:0000313" key="8">
    <source>
        <dbReference type="EMBL" id="SHH31019.1"/>
    </source>
</evidence>
<dbReference type="PANTHER" id="PTHR30461:SF23">
    <property type="entry name" value="DNA RECOMBINASE-RELATED"/>
    <property type="match status" value="1"/>
</dbReference>
<dbReference type="Pfam" id="PF13408">
    <property type="entry name" value="Zn_ribbon_recom"/>
    <property type="match status" value="1"/>
</dbReference>
<dbReference type="GO" id="GO:0003677">
    <property type="term" value="F:DNA binding"/>
    <property type="evidence" value="ECO:0007669"/>
    <property type="project" value="UniProtKB-KW"/>
</dbReference>
<dbReference type="CDD" id="cd00338">
    <property type="entry name" value="Ser_Recombinase"/>
    <property type="match status" value="1"/>
</dbReference>
<feature type="region of interest" description="Disordered" evidence="6">
    <location>
        <begin position="599"/>
        <end position="623"/>
    </location>
</feature>
<proteinExistence type="predicted"/>
<keyword evidence="1" id="KW-0229">DNA integration</keyword>
<name>A0A1M5RXU3_9ACTN</name>
<dbReference type="Pfam" id="PF00239">
    <property type="entry name" value="Resolvase"/>
    <property type="match status" value="1"/>
</dbReference>
<dbReference type="InterPro" id="IPR025827">
    <property type="entry name" value="Zn_ribbon_recom_dom"/>
</dbReference>
<evidence type="ECO:0000259" key="7">
    <source>
        <dbReference type="PROSITE" id="PS51737"/>
    </source>
</evidence>
<evidence type="ECO:0000313" key="9">
    <source>
        <dbReference type="Proteomes" id="UP000186132"/>
    </source>
</evidence>
<evidence type="ECO:0000256" key="2">
    <source>
        <dbReference type="ARBA" id="ARBA00023125"/>
    </source>
</evidence>
<dbReference type="InterPro" id="IPR036162">
    <property type="entry name" value="Resolvase-like_N_sf"/>
</dbReference>
<dbReference type="InterPro" id="IPR038109">
    <property type="entry name" value="DNA_bind_recomb_sf"/>
</dbReference>
<evidence type="ECO:0000256" key="5">
    <source>
        <dbReference type="PROSITE-ProRule" id="PRU10137"/>
    </source>
</evidence>
<dbReference type="Pfam" id="PF07508">
    <property type="entry name" value="Recombinase"/>
    <property type="match status" value="1"/>
</dbReference>
<keyword evidence="2" id="KW-0238">DNA-binding</keyword>
<dbReference type="AlphaFoldDB" id="A0A1M5RXU3"/>
<dbReference type="SUPFAM" id="SSF53041">
    <property type="entry name" value="Resolvase-like"/>
    <property type="match status" value="1"/>
</dbReference>
<dbReference type="Proteomes" id="UP000186132">
    <property type="component" value="Unassembled WGS sequence"/>
</dbReference>
<dbReference type="InterPro" id="IPR006119">
    <property type="entry name" value="Resolv_N"/>
</dbReference>
<dbReference type="InterPro" id="IPR006118">
    <property type="entry name" value="Recombinase_CS"/>
</dbReference>
<evidence type="ECO:0000256" key="6">
    <source>
        <dbReference type="SAM" id="MobiDB-lite"/>
    </source>
</evidence>
<dbReference type="InterPro" id="IPR011109">
    <property type="entry name" value="DNA_bind_recombinase_dom"/>
</dbReference>
<dbReference type="Gene3D" id="3.90.1750.20">
    <property type="entry name" value="Putative Large Serine Recombinase, Chain B, Domain 2"/>
    <property type="match status" value="1"/>
</dbReference>
<dbReference type="PANTHER" id="PTHR30461">
    <property type="entry name" value="DNA-INVERTASE FROM LAMBDOID PROPHAGE"/>
    <property type="match status" value="1"/>
</dbReference>
<dbReference type="EMBL" id="FQVU01000005">
    <property type="protein sequence ID" value="SHH31019.1"/>
    <property type="molecule type" value="Genomic_DNA"/>
</dbReference>
<keyword evidence="9" id="KW-1185">Reference proteome</keyword>
<dbReference type="STRING" id="1206085.SAMN05443575_3680"/>
<organism evidence="8 9">
    <name type="scientific">Jatrophihabitans endophyticus</name>
    <dbReference type="NCBI Taxonomy" id="1206085"/>
    <lineage>
        <taxon>Bacteria</taxon>
        <taxon>Bacillati</taxon>
        <taxon>Actinomycetota</taxon>
        <taxon>Actinomycetes</taxon>
        <taxon>Jatrophihabitantales</taxon>
        <taxon>Jatrophihabitantaceae</taxon>
        <taxon>Jatrophihabitans</taxon>
    </lineage>
</organism>
<sequence length="623" mass="69720">MTEQPTRTTPRAVLYLRVSTPRQMHTGVDVDPGGNSIATQRETCLAKAQNLNAVVAAEFVEPGNSAQSIEKRPVFKQLLSYLEAHRGEVDYVIVYMRSRAFRNSIDAAITKGALGLIGVRIISCKEDFGTGPVADAMETVSDAFNELMVRQNGEDIRQKLRHKMLNGGTVSRAKLGYLNIRASHEGRLFNTIGLDPERAPLVAKAFELYASGEYSVDALEATMADLGLTTRPSGRNPQAMPVSSNKLHRMLADPYYAGWVTVDDKLIEGRHDPIITQQLFDRVQDVRRQRSAQGNRDRILEHYLKGMIFCGRCEANHRRSRLIYTEVTKGPGRVYGYFLCRGRQEGFCDLPHLPSWQVEEQIERHYRDLGLNDDFVETMTDLISETLSSRQELTQQLHDQVTKQLHKLEAREQRLIDLAADGLLTRSKILERSNGIQMERVRLHAQLADTSAELAAGAARLGEAIELLRNPLPLYEQGSDELRAQLNATFFKRFFVNDDPLIVTHDEAQAPFDEIREASVVYHRYKSLTLGQRQSHRTKKRPTANGKASSFSRILVLSDVVPVQSSSKHHLVELRGLEPLTPTLPVWCATSCATAPCEPRAGGAEPEQNTTRPLHAGVTRAPA</sequence>
<dbReference type="GO" id="GO:0000150">
    <property type="term" value="F:DNA strand exchange activity"/>
    <property type="evidence" value="ECO:0007669"/>
    <property type="project" value="InterPro"/>
</dbReference>
<accession>A0A1M5RXU3</accession>
<dbReference type="SMART" id="SM00857">
    <property type="entry name" value="Resolvase"/>
    <property type="match status" value="1"/>
</dbReference>
<dbReference type="GO" id="GO:0015074">
    <property type="term" value="P:DNA integration"/>
    <property type="evidence" value="ECO:0007669"/>
    <property type="project" value="UniProtKB-KW"/>
</dbReference>
<evidence type="ECO:0000256" key="1">
    <source>
        <dbReference type="ARBA" id="ARBA00022908"/>
    </source>
</evidence>
<dbReference type="PROSITE" id="PS00397">
    <property type="entry name" value="RECOMBINASES_1"/>
    <property type="match status" value="1"/>
</dbReference>
<evidence type="ECO:0000256" key="3">
    <source>
        <dbReference type="ARBA" id="ARBA00023172"/>
    </source>
</evidence>
<protein>
    <submittedName>
        <fullName evidence="8">Site-specific DNA recombinase</fullName>
    </submittedName>
</protein>
<reference evidence="8 9" key="1">
    <citation type="submission" date="2016-11" db="EMBL/GenBank/DDBJ databases">
        <authorList>
            <person name="Jaros S."/>
            <person name="Januszkiewicz K."/>
            <person name="Wedrychowicz H."/>
        </authorList>
    </citation>
    <scope>NUCLEOTIDE SEQUENCE [LARGE SCALE GENOMIC DNA]</scope>
    <source>
        <strain evidence="8 9">DSM 45627</strain>
    </source>
</reference>
<feature type="active site" description="O-(5'-phospho-DNA)-serine intermediate" evidence="4 5">
    <location>
        <position position="19"/>
    </location>
</feature>
<gene>
    <name evidence="8" type="ORF">SAMN05443575_3680</name>
</gene>
<dbReference type="InterPro" id="IPR050639">
    <property type="entry name" value="SSR_resolvase"/>
</dbReference>